<proteinExistence type="predicted"/>
<name>A0A553R121_9TELE</name>
<evidence type="ECO:0000313" key="2">
    <source>
        <dbReference type="Proteomes" id="UP000316079"/>
    </source>
</evidence>
<evidence type="ECO:0000313" key="1">
    <source>
        <dbReference type="EMBL" id="TRY95880.1"/>
    </source>
</evidence>
<dbReference type="Proteomes" id="UP000316079">
    <property type="component" value="Unassembled WGS sequence"/>
</dbReference>
<dbReference type="OrthoDB" id="5987010at2759"/>
<dbReference type="AlphaFoldDB" id="A0A553R121"/>
<organism evidence="1 2">
    <name type="scientific">Danionella cerebrum</name>
    <dbReference type="NCBI Taxonomy" id="2873325"/>
    <lineage>
        <taxon>Eukaryota</taxon>
        <taxon>Metazoa</taxon>
        <taxon>Chordata</taxon>
        <taxon>Craniata</taxon>
        <taxon>Vertebrata</taxon>
        <taxon>Euteleostomi</taxon>
        <taxon>Actinopterygii</taxon>
        <taxon>Neopterygii</taxon>
        <taxon>Teleostei</taxon>
        <taxon>Ostariophysi</taxon>
        <taxon>Cypriniformes</taxon>
        <taxon>Danionidae</taxon>
        <taxon>Danioninae</taxon>
        <taxon>Danionella</taxon>
    </lineage>
</organism>
<dbReference type="EMBL" id="SRMA01025337">
    <property type="protein sequence ID" value="TRY95880.1"/>
    <property type="molecule type" value="Genomic_DNA"/>
</dbReference>
<reference evidence="1 2" key="1">
    <citation type="journal article" date="2019" name="Sci. Data">
        <title>Hybrid genome assembly and annotation of Danionella translucida.</title>
        <authorList>
            <person name="Kadobianskyi M."/>
            <person name="Schulze L."/>
            <person name="Schuelke M."/>
            <person name="Judkewitz B."/>
        </authorList>
    </citation>
    <scope>NUCLEOTIDE SEQUENCE [LARGE SCALE GENOMIC DNA]</scope>
    <source>
        <strain evidence="1 2">Bolton</strain>
    </source>
</reference>
<accession>A0A553R121</accession>
<keyword evidence="2" id="KW-1185">Reference proteome</keyword>
<comment type="caution">
    <text evidence="1">The sequence shown here is derived from an EMBL/GenBank/DDBJ whole genome shotgun (WGS) entry which is preliminary data.</text>
</comment>
<protein>
    <submittedName>
        <fullName evidence="1">Uncharacterized protein</fullName>
    </submittedName>
</protein>
<sequence length="78" mass="8778">MHAATSDHTSLQHEQHGFCLTRDLQEHAVRIHLHRNRLVTVTHGLLRRMLLHPASLLASPQHLPGLSRALLGEVMLSL</sequence>
<gene>
    <name evidence="1" type="ORF">DNTS_021406</name>
</gene>